<feature type="compositionally biased region" description="Basic and acidic residues" evidence="1">
    <location>
        <begin position="275"/>
        <end position="294"/>
    </location>
</feature>
<accession>A0A1X6PAQ5</accession>
<dbReference type="Proteomes" id="UP000218209">
    <property type="component" value="Unassembled WGS sequence"/>
</dbReference>
<feature type="compositionally biased region" description="Basic and acidic residues" evidence="1">
    <location>
        <begin position="482"/>
        <end position="499"/>
    </location>
</feature>
<feature type="region of interest" description="Disordered" evidence="1">
    <location>
        <begin position="275"/>
        <end position="300"/>
    </location>
</feature>
<feature type="compositionally biased region" description="Basic and acidic residues" evidence="1">
    <location>
        <begin position="46"/>
        <end position="65"/>
    </location>
</feature>
<dbReference type="EMBL" id="KV918823">
    <property type="protein sequence ID" value="OSX77962.1"/>
    <property type="molecule type" value="Genomic_DNA"/>
</dbReference>
<protein>
    <submittedName>
        <fullName evidence="2">Uncharacterized protein</fullName>
    </submittedName>
</protein>
<proteinExistence type="predicted"/>
<feature type="region of interest" description="Disordered" evidence="1">
    <location>
        <begin position="429"/>
        <end position="499"/>
    </location>
</feature>
<organism evidence="2 3">
    <name type="scientific">Porphyra umbilicalis</name>
    <name type="common">Purple laver</name>
    <name type="synonym">Red alga</name>
    <dbReference type="NCBI Taxonomy" id="2786"/>
    <lineage>
        <taxon>Eukaryota</taxon>
        <taxon>Rhodophyta</taxon>
        <taxon>Bangiophyceae</taxon>
        <taxon>Bangiales</taxon>
        <taxon>Bangiaceae</taxon>
        <taxon>Porphyra</taxon>
    </lineage>
</organism>
<feature type="compositionally biased region" description="Low complexity" evidence="1">
    <location>
        <begin position="156"/>
        <end position="166"/>
    </location>
</feature>
<evidence type="ECO:0000313" key="3">
    <source>
        <dbReference type="Proteomes" id="UP000218209"/>
    </source>
</evidence>
<feature type="compositionally biased region" description="Basic residues" evidence="1">
    <location>
        <begin position="223"/>
        <end position="244"/>
    </location>
</feature>
<feature type="compositionally biased region" description="Basic residues" evidence="1">
    <location>
        <begin position="198"/>
        <end position="213"/>
    </location>
</feature>
<keyword evidence="3" id="KW-1185">Reference proteome</keyword>
<name>A0A1X6PAQ5_PORUM</name>
<evidence type="ECO:0000313" key="2">
    <source>
        <dbReference type="EMBL" id="OSX77962.1"/>
    </source>
</evidence>
<evidence type="ECO:0000256" key="1">
    <source>
        <dbReference type="SAM" id="MobiDB-lite"/>
    </source>
</evidence>
<reference evidence="2 3" key="1">
    <citation type="submission" date="2017-03" db="EMBL/GenBank/DDBJ databases">
        <title>WGS assembly of Porphyra umbilicalis.</title>
        <authorList>
            <person name="Brawley S.H."/>
            <person name="Blouin N.A."/>
            <person name="Ficko-Blean E."/>
            <person name="Wheeler G.L."/>
            <person name="Lohr M."/>
            <person name="Goodson H.V."/>
            <person name="Jenkins J.W."/>
            <person name="Blaby-Haas C.E."/>
            <person name="Helliwell K.E."/>
            <person name="Chan C."/>
            <person name="Marriage T."/>
            <person name="Bhattacharya D."/>
            <person name="Klein A.S."/>
            <person name="Badis Y."/>
            <person name="Brodie J."/>
            <person name="Cao Y."/>
            <person name="Collen J."/>
            <person name="Dittami S.M."/>
            <person name="Gachon C.M."/>
            <person name="Green B.R."/>
            <person name="Karpowicz S."/>
            <person name="Kim J.W."/>
            <person name="Kudahl U."/>
            <person name="Lin S."/>
            <person name="Michel G."/>
            <person name="Mittag M."/>
            <person name="Olson B.J."/>
            <person name="Pangilinan J."/>
            <person name="Peng Y."/>
            <person name="Qiu H."/>
            <person name="Shu S."/>
            <person name="Singer J.T."/>
            <person name="Smith A.G."/>
            <person name="Sprecher B.N."/>
            <person name="Wagner V."/>
            <person name="Wang W."/>
            <person name="Wang Z.-Y."/>
            <person name="Yan J."/>
            <person name="Yarish C."/>
            <person name="Zoeuner-Riek S."/>
            <person name="Zhuang Y."/>
            <person name="Zou Y."/>
            <person name="Lindquist E.A."/>
            <person name="Grimwood J."/>
            <person name="Barry K."/>
            <person name="Rokhsar D.S."/>
            <person name="Schmutz J."/>
            <person name="Stiller J.W."/>
            <person name="Grossman A.R."/>
            <person name="Prochnik S.E."/>
        </authorList>
    </citation>
    <scope>NUCLEOTIDE SEQUENCE [LARGE SCALE GENOMIC DNA]</scope>
    <source>
        <strain evidence="2">4086291</strain>
    </source>
</reference>
<feature type="region of interest" description="Disordered" evidence="1">
    <location>
        <begin position="1"/>
        <end position="94"/>
    </location>
</feature>
<sequence>MVGSPTSRLTPSTTSAGGVPSTPTATRATPPTPPVAQVDVSAAEVGAHRSELPRRVDGSVEERRARQPQRRLPSTRVSVGAPRSSRPSTDGAPVNATVIVPCTAAGVPLLTGGATTSVTVTPASAATPSALTMLTARDVVGGRSPRSTPARKRRVSAPAAAATSAAYEMVTPPMSPPPPPPGQPAGEVAEALAEVGQRRRRRRHRRPHRRRIDGRRDGLPAQRRPHRRRNFHPHRRPRFRRRRAEVRGGEHPRVRRERRRRGGWVGARGLHRKAVDGGARDGARLEGGEQRRLVDNAPAGRVDHARAAREEAEPPPVDQVAGAVDEWHVEGEKVGRRDRIVERRGGDAVGGGRVGGQRRVRHDNGHAEGGRPCSHLPPNAAIADNGKRLADERHAHKRRPVPAAGLEGRVRRRHVPRERTHERDRVLRGGHPIGHRRVDDEHPRRRGCRQARDVVHARPRTANDLEAGGPRGEQRRVHRRAAAHDERVAVADGRRQLRG</sequence>
<feature type="region of interest" description="Disordered" evidence="1">
    <location>
        <begin position="140"/>
        <end position="262"/>
    </location>
</feature>
<dbReference type="AlphaFoldDB" id="A0A1X6PAQ5"/>
<feature type="region of interest" description="Disordered" evidence="1">
    <location>
        <begin position="345"/>
        <end position="382"/>
    </location>
</feature>
<feature type="compositionally biased region" description="Basic residues" evidence="1">
    <location>
        <begin position="253"/>
        <end position="262"/>
    </location>
</feature>
<feature type="compositionally biased region" description="Pro residues" evidence="1">
    <location>
        <begin position="173"/>
        <end position="183"/>
    </location>
</feature>
<feature type="compositionally biased region" description="Low complexity" evidence="1">
    <location>
        <begin position="1"/>
        <end position="15"/>
    </location>
</feature>
<gene>
    <name evidence="2" type="ORF">BU14_0126s0001</name>
</gene>
<feature type="compositionally biased region" description="Low complexity" evidence="1">
    <location>
        <begin position="184"/>
        <end position="195"/>
    </location>
</feature>